<feature type="domain" description="Heparan-alpha-glucosaminide N-acetyltransferase catalytic" evidence="3">
    <location>
        <begin position="23"/>
        <end position="231"/>
    </location>
</feature>
<organism evidence="4 5">
    <name type="scientific">Yaniella flava</name>
    <dbReference type="NCBI Taxonomy" id="287930"/>
    <lineage>
        <taxon>Bacteria</taxon>
        <taxon>Bacillati</taxon>
        <taxon>Actinomycetota</taxon>
        <taxon>Actinomycetes</taxon>
        <taxon>Micrococcales</taxon>
        <taxon>Micrococcaceae</taxon>
        <taxon>Yaniella</taxon>
    </lineage>
</organism>
<feature type="transmembrane region" description="Helical" evidence="1">
    <location>
        <begin position="143"/>
        <end position="161"/>
    </location>
</feature>
<dbReference type="InterPro" id="IPR012429">
    <property type="entry name" value="HGSNAT_cat"/>
</dbReference>
<keyword evidence="1" id="KW-1133">Transmembrane helix</keyword>
<feature type="transmembrane region" description="Helical" evidence="1">
    <location>
        <begin position="234"/>
        <end position="255"/>
    </location>
</feature>
<feature type="domain" description="DUF418" evidence="2">
    <location>
        <begin position="282"/>
        <end position="414"/>
    </location>
</feature>
<protein>
    <submittedName>
        <fullName evidence="4">Heparan-alpha-glucosaminide N-acetyltransferase domain-containing protein</fullName>
    </submittedName>
</protein>
<dbReference type="InterPro" id="IPR007349">
    <property type="entry name" value="DUF418"/>
</dbReference>
<evidence type="ECO:0000256" key="1">
    <source>
        <dbReference type="SAM" id="Phobius"/>
    </source>
</evidence>
<feature type="transmembrane region" description="Helical" evidence="1">
    <location>
        <begin position="24"/>
        <end position="47"/>
    </location>
</feature>
<dbReference type="Pfam" id="PF07786">
    <property type="entry name" value="HGSNAT_cat"/>
    <property type="match status" value="1"/>
</dbReference>
<feature type="transmembrane region" description="Helical" evidence="1">
    <location>
        <begin position="310"/>
        <end position="330"/>
    </location>
</feature>
<evidence type="ECO:0000313" key="5">
    <source>
        <dbReference type="Proteomes" id="UP001501461"/>
    </source>
</evidence>
<keyword evidence="5" id="KW-1185">Reference proteome</keyword>
<keyword evidence="1" id="KW-0812">Transmembrane</keyword>
<comment type="caution">
    <text evidence="4">The sequence shown here is derived from an EMBL/GenBank/DDBJ whole genome shotgun (WGS) entry which is preliminary data.</text>
</comment>
<feature type="transmembrane region" description="Helical" evidence="1">
    <location>
        <begin position="205"/>
        <end position="222"/>
    </location>
</feature>
<feature type="transmembrane region" description="Helical" evidence="1">
    <location>
        <begin position="119"/>
        <end position="136"/>
    </location>
</feature>
<dbReference type="InterPro" id="IPR052529">
    <property type="entry name" value="Bact_Transport_Assoc"/>
</dbReference>
<dbReference type="EMBL" id="BAAAMN010000029">
    <property type="protein sequence ID" value="GAA2037218.1"/>
    <property type="molecule type" value="Genomic_DNA"/>
</dbReference>
<evidence type="ECO:0000313" key="4">
    <source>
        <dbReference type="EMBL" id="GAA2037218.1"/>
    </source>
</evidence>
<dbReference type="Proteomes" id="UP001501461">
    <property type="component" value="Unassembled WGS sequence"/>
</dbReference>
<evidence type="ECO:0000259" key="2">
    <source>
        <dbReference type="Pfam" id="PF04235"/>
    </source>
</evidence>
<feature type="transmembrane region" description="Helical" evidence="1">
    <location>
        <begin position="380"/>
        <end position="401"/>
    </location>
</feature>
<dbReference type="PANTHER" id="PTHR30590:SF3">
    <property type="entry name" value="HYPOTHETICAL MEMBRANE SPANNING PROTEIN"/>
    <property type="match status" value="1"/>
</dbReference>
<gene>
    <name evidence="4" type="ORF">GCM10009720_17270</name>
</gene>
<name>A0ABP5G412_9MICC</name>
<feature type="transmembrane region" description="Helical" evidence="1">
    <location>
        <begin position="337"/>
        <end position="360"/>
    </location>
</feature>
<sequence>MLFVVTKLREKVAYMRRLDAPGRITGLDTARGVAILGMIATHIFPLMQSNPAGYIFPTWVGASLTGVSSALFVVLAGVGLSLLTKNTTNVVTSRVQLSVRALILIVIGLLLGFAGSNVAIILVHYGVLFLAAMWFINLSRRALTITAISWIVVAPFLHGVLTRFMQLQAGGTASYVDQWRLWTSPTILDIIQQPLLTVWDILFTGYYPVISFLGYVLVGMAIGRANLNKLKTGVVLLISGAGIYVASRGLASWFLSDEGFAGRIAHATNTSLHELSAVAATGSGINTDLVMGASQWYGLAVPHSGAPLDVYSTAGAALGVIGLFLVITRVTLARRVLFPLTATGMVALTAYVVHVIVTGLWPTEWSQTMAVDDPMWSQAWTMLIIHWLTVAALGTIVFLAGTRGPLESLLRNVSNGFGSKR</sequence>
<proteinExistence type="predicted"/>
<feature type="transmembrane region" description="Helical" evidence="1">
    <location>
        <begin position="95"/>
        <end position="113"/>
    </location>
</feature>
<accession>A0ABP5G412</accession>
<feature type="transmembrane region" description="Helical" evidence="1">
    <location>
        <begin position="59"/>
        <end position="83"/>
    </location>
</feature>
<dbReference type="Pfam" id="PF04235">
    <property type="entry name" value="DUF418"/>
    <property type="match status" value="1"/>
</dbReference>
<keyword evidence="1" id="KW-0472">Membrane</keyword>
<evidence type="ECO:0000259" key="3">
    <source>
        <dbReference type="Pfam" id="PF07786"/>
    </source>
</evidence>
<dbReference type="PANTHER" id="PTHR30590">
    <property type="entry name" value="INNER MEMBRANE PROTEIN"/>
    <property type="match status" value="1"/>
</dbReference>
<reference evidence="5" key="1">
    <citation type="journal article" date="2019" name="Int. J. Syst. Evol. Microbiol.">
        <title>The Global Catalogue of Microorganisms (GCM) 10K type strain sequencing project: providing services to taxonomists for standard genome sequencing and annotation.</title>
        <authorList>
            <consortium name="The Broad Institute Genomics Platform"/>
            <consortium name="The Broad Institute Genome Sequencing Center for Infectious Disease"/>
            <person name="Wu L."/>
            <person name="Ma J."/>
        </authorList>
    </citation>
    <scope>NUCLEOTIDE SEQUENCE [LARGE SCALE GENOMIC DNA]</scope>
    <source>
        <strain evidence="5">JCM 13595</strain>
    </source>
</reference>